<protein>
    <submittedName>
        <fullName evidence="2">Type-1 angiotensin ii receptor-associated protein-like isoform x3</fullName>
    </submittedName>
</protein>
<dbReference type="Proteomes" id="UP000735302">
    <property type="component" value="Unassembled WGS sequence"/>
</dbReference>
<dbReference type="EMBL" id="BLXT01008021">
    <property type="protein sequence ID" value="GFO45224.1"/>
    <property type="molecule type" value="Genomic_DNA"/>
</dbReference>
<dbReference type="GO" id="GO:0038166">
    <property type="term" value="P:angiotensin-activated signaling pathway"/>
    <property type="evidence" value="ECO:0007669"/>
    <property type="project" value="InterPro"/>
</dbReference>
<gene>
    <name evidence="2" type="ORF">PoB_007172900</name>
</gene>
<evidence type="ECO:0000313" key="2">
    <source>
        <dbReference type="EMBL" id="GFO45224.1"/>
    </source>
</evidence>
<reference evidence="2 3" key="1">
    <citation type="journal article" date="2021" name="Elife">
        <title>Chloroplast acquisition without the gene transfer in kleptoplastic sea slugs, Plakobranchus ocellatus.</title>
        <authorList>
            <person name="Maeda T."/>
            <person name="Takahashi S."/>
            <person name="Yoshida T."/>
            <person name="Shimamura S."/>
            <person name="Takaki Y."/>
            <person name="Nagai Y."/>
            <person name="Toyoda A."/>
            <person name="Suzuki Y."/>
            <person name="Arimoto A."/>
            <person name="Ishii H."/>
            <person name="Satoh N."/>
            <person name="Nishiyama T."/>
            <person name="Hasebe M."/>
            <person name="Maruyama T."/>
            <person name="Minagawa J."/>
            <person name="Obokata J."/>
            <person name="Shigenobu S."/>
        </authorList>
    </citation>
    <scope>NUCLEOTIDE SEQUENCE [LARGE SCALE GENOMIC DNA]</scope>
</reference>
<sequence>MVNDIIVISIYAPRTYDIIDNENINVSDGYKHEFRFALGMCISNLLLKPFSIFFIYREYCKTSVTD</sequence>
<evidence type="ECO:0000256" key="1">
    <source>
        <dbReference type="SAM" id="Phobius"/>
    </source>
</evidence>
<dbReference type="AlphaFoldDB" id="A0AAV4DMK8"/>
<keyword evidence="2" id="KW-0675">Receptor</keyword>
<evidence type="ECO:0000313" key="3">
    <source>
        <dbReference type="Proteomes" id="UP000735302"/>
    </source>
</evidence>
<dbReference type="InterPro" id="IPR009436">
    <property type="entry name" value="AGTRAP"/>
</dbReference>
<name>A0AAV4DMK8_9GAST</name>
<keyword evidence="3" id="KW-1185">Reference proteome</keyword>
<accession>A0AAV4DMK8</accession>
<keyword evidence="1" id="KW-0472">Membrane</keyword>
<comment type="caution">
    <text evidence="2">The sequence shown here is derived from an EMBL/GenBank/DDBJ whole genome shotgun (WGS) entry which is preliminary data.</text>
</comment>
<proteinExistence type="predicted"/>
<organism evidence="2 3">
    <name type="scientific">Plakobranchus ocellatus</name>
    <dbReference type="NCBI Taxonomy" id="259542"/>
    <lineage>
        <taxon>Eukaryota</taxon>
        <taxon>Metazoa</taxon>
        <taxon>Spiralia</taxon>
        <taxon>Lophotrochozoa</taxon>
        <taxon>Mollusca</taxon>
        <taxon>Gastropoda</taxon>
        <taxon>Heterobranchia</taxon>
        <taxon>Euthyneura</taxon>
        <taxon>Panpulmonata</taxon>
        <taxon>Sacoglossa</taxon>
        <taxon>Placobranchoidea</taxon>
        <taxon>Plakobranchidae</taxon>
        <taxon>Plakobranchus</taxon>
    </lineage>
</organism>
<dbReference type="Pfam" id="PF06396">
    <property type="entry name" value="AGTRAP"/>
    <property type="match status" value="1"/>
</dbReference>
<keyword evidence="1" id="KW-0812">Transmembrane</keyword>
<keyword evidence="1" id="KW-1133">Transmembrane helix</keyword>
<feature type="transmembrane region" description="Helical" evidence="1">
    <location>
        <begin position="36"/>
        <end position="56"/>
    </location>
</feature>